<keyword evidence="2 6" id="KW-0812">Transmembrane</keyword>
<proteinExistence type="predicted"/>
<name>A0A3L6EJP0_MAIZE</name>
<evidence type="ECO:0000259" key="7">
    <source>
        <dbReference type="Pfam" id="PF06813"/>
    </source>
</evidence>
<dbReference type="AlphaFoldDB" id="A0A3L6EJP0"/>
<gene>
    <name evidence="8" type="primary">NFD4_2</name>
    <name evidence="8" type="ORF">Zm00014a_007538</name>
</gene>
<dbReference type="Proteomes" id="UP000251960">
    <property type="component" value="Chromosome 6"/>
</dbReference>
<feature type="transmembrane region" description="Helical" evidence="6">
    <location>
        <begin position="81"/>
        <end position="100"/>
    </location>
</feature>
<evidence type="ECO:0000256" key="3">
    <source>
        <dbReference type="ARBA" id="ARBA00022989"/>
    </source>
</evidence>
<comment type="caution">
    <text evidence="8">The sequence shown here is derived from an EMBL/GenBank/DDBJ whole genome shotgun (WGS) entry which is preliminary data.</text>
</comment>
<protein>
    <submittedName>
        <fullName evidence="8">Protein NUCLEAR FUSION DEFECTIVE 4</fullName>
    </submittedName>
</protein>
<dbReference type="InterPro" id="IPR010658">
    <property type="entry name" value="Nodulin-like"/>
</dbReference>
<dbReference type="PANTHER" id="PTHR21576:SF96">
    <property type="entry name" value="OS04G0388700 PROTEIN"/>
    <property type="match status" value="1"/>
</dbReference>
<evidence type="ECO:0000256" key="4">
    <source>
        <dbReference type="ARBA" id="ARBA00023136"/>
    </source>
</evidence>
<keyword evidence="4 6" id="KW-0472">Membrane</keyword>
<dbReference type="EMBL" id="NCVQ01000007">
    <property type="protein sequence ID" value="PWZ19467.1"/>
    <property type="molecule type" value="Genomic_DNA"/>
</dbReference>
<feature type="region of interest" description="Disordered" evidence="5">
    <location>
        <begin position="202"/>
        <end position="229"/>
    </location>
</feature>
<dbReference type="GO" id="GO:0016020">
    <property type="term" value="C:membrane"/>
    <property type="evidence" value="ECO:0007669"/>
    <property type="project" value="UniProtKB-SubCell"/>
</dbReference>
<comment type="subcellular location">
    <subcellularLocation>
        <location evidence="1">Membrane</location>
        <topology evidence="1">Multi-pass membrane protein</topology>
    </subcellularLocation>
</comment>
<accession>A0A3L6EJP0</accession>
<dbReference type="Pfam" id="PF06813">
    <property type="entry name" value="Nodulin-like"/>
    <property type="match status" value="1"/>
</dbReference>
<dbReference type="ExpressionAtlas" id="A0A3L6EJP0">
    <property type="expression patterns" value="baseline"/>
</dbReference>
<feature type="compositionally biased region" description="Polar residues" evidence="5">
    <location>
        <begin position="202"/>
        <end position="215"/>
    </location>
</feature>
<feature type="transmembrane region" description="Helical" evidence="6">
    <location>
        <begin position="53"/>
        <end position="74"/>
    </location>
</feature>
<dbReference type="PANTHER" id="PTHR21576">
    <property type="entry name" value="UNCHARACTERIZED NODULIN-LIKE PROTEIN"/>
    <property type="match status" value="1"/>
</dbReference>
<organism evidence="8">
    <name type="scientific">Zea mays</name>
    <name type="common">Maize</name>
    <dbReference type="NCBI Taxonomy" id="4577"/>
    <lineage>
        <taxon>Eukaryota</taxon>
        <taxon>Viridiplantae</taxon>
        <taxon>Streptophyta</taxon>
        <taxon>Embryophyta</taxon>
        <taxon>Tracheophyta</taxon>
        <taxon>Spermatophyta</taxon>
        <taxon>Magnoliopsida</taxon>
        <taxon>Liliopsida</taxon>
        <taxon>Poales</taxon>
        <taxon>Poaceae</taxon>
        <taxon>PACMAD clade</taxon>
        <taxon>Panicoideae</taxon>
        <taxon>Andropogonodae</taxon>
        <taxon>Andropogoneae</taxon>
        <taxon>Tripsacinae</taxon>
        <taxon>Zea</taxon>
    </lineage>
</organism>
<evidence type="ECO:0000256" key="1">
    <source>
        <dbReference type="ARBA" id="ARBA00004141"/>
    </source>
</evidence>
<evidence type="ECO:0000256" key="2">
    <source>
        <dbReference type="ARBA" id="ARBA00022692"/>
    </source>
</evidence>
<evidence type="ECO:0000256" key="5">
    <source>
        <dbReference type="SAM" id="MobiDB-lite"/>
    </source>
</evidence>
<reference evidence="8" key="1">
    <citation type="journal article" date="2018" name="Nat. Genet.">
        <title>Extensive intraspecific gene order and gene structural variations between Mo17 and other maize genomes.</title>
        <authorList>
            <person name="Sun S."/>
            <person name="Zhou Y."/>
            <person name="Chen J."/>
            <person name="Shi J."/>
            <person name="Zhao H."/>
            <person name="Zhao H."/>
            <person name="Song W."/>
            <person name="Zhang M."/>
            <person name="Cui Y."/>
            <person name="Dong X."/>
            <person name="Liu H."/>
            <person name="Ma X."/>
            <person name="Jiao Y."/>
            <person name="Wang B."/>
            <person name="Wei X."/>
            <person name="Stein J.C."/>
            <person name="Glaubitz J.C."/>
            <person name="Lu F."/>
            <person name="Yu G."/>
            <person name="Liang C."/>
            <person name="Fengler K."/>
            <person name="Li B."/>
            <person name="Rafalski A."/>
            <person name="Schnable P.S."/>
            <person name="Ware D.H."/>
            <person name="Buckler E.S."/>
            <person name="Lai J."/>
        </authorList>
    </citation>
    <scope>NUCLEOTIDE SEQUENCE [LARGE SCALE GENOMIC DNA]</scope>
    <source>
        <tissue evidence="8">Seedling</tissue>
    </source>
</reference>
<keyword evidence="3 6" id="KW-1133">Transmembrane helix</keyword>
<evidence type="ECO:0000256" key="6">
    <source>
        <dbReference type="SAM" id="Phobius"/>
    </source>
</evidence>
<sequence>MADIGYLFGAISPVIKAALGYNQRQVAALGVAKDLGDCVGFLAGSLSAVLPSWAMLLIGFAQNFLGFGWLWLIVTRQAPALPLWMMCVLIYVGTNSETFFNTTALVTCIQNFPKSRGQTVTRNMTTAYQNPINPYGKAKKMTVDIILDFYKIKGATRHGCHDLRSDVTWFVCLAMEIDESHGSSLCLRRVTSWSWRSPTSIRSKSVNDLSSPSCQTHKDDDNNNLEDEDEWQDGKKFDAVATFKILSEVDIAHLS</sequence>
<feature type="domain" description="Nodulin-like" evidence="7">
    <location>
        <begin position="4"/>
        <end position="120"/>
    </location>
</feature>
<evidence type="ECO:0000313" key="8">
    <source>
        <dbReference type="EMBL" id="PWZ19467.1"/>
    </source>
</evidence>